<evidence type="ECO:0000256" key="2">
    <source>
        <dbReference type="ARBA" id="ARBA00022490"/>
    </source>
</evidence>
<keyword evidence="10" id="KW-1185">Reference proteome</keyword>
<dbReference type="RefSeq" id="WP_015641960.1">
    <property type="nucleotide sequence ID" value="NC_021219.1"/>
</dbReference>
<dbReference type="InterPro" id="IPR035642">
    <property type="entry name" value="MraZ_N"/>
</dbReference>
<dbReference type="PROSITE" id="PS51740">
    <property type="entry name" value="SPOVT_ABRB"/>
    <property type="match status" value="1"/>
</dbReference>
<evidence type="ECO:0000313" key="10">
    <source>
        <dbReference type="Proteomes" id="UP000013893"/>
    </source>
</evidence>
<feature type="domain" description="SpoVT-AbrB" evidence="8">
    <location>
        <begin position="3"/>
        <end position="45"/>
    </location>
</feature>
<organism evidence="9 10">
    <name type="scientific">Candidatus Saccharimonas aalborgensis</name>
    <dbReference type="NCBI Taxonomy" id="1332188"/>
    <lineage>
        <taxon>Bacteria</taxon>
        <taxon>Candidatus Saccharimonadota</taxon>
        <taxon>Candidatus Saccharimonadia</taxon>
        <taxon>Candidatus Saccharimonadales</taxon>
        <taxon>Candidatus Saccharimonadaceae</taxon>
        <taxon>Candidatus Saccharimonas</taxon>
    </lineage>
</organism>
<dbReference type="Proteomes" id="UP000013893">
    <property type="component" value="Chromosome"/>
</dbReference>
<dbReference type="HOGENOM" id="CLU_107907_0_3_0"/>
<dbReference type="SUPFAM" id="SSF89447">
    <property type="entry name" value="AbrB/MazE/MraZ-like"/>
    <property type="match status" value="1"/>
</dbReference>
<dbReference type="PANTHER" id="PTHR34701:SF1">
    <property type="entry name" value="TRANSCRIPTIONAL REGULATOR MRAZ"/>
    <property type="match status" value="1"/>
</dbReference>
<evidence type="ECO:0000256" key="1">
    <source>
        <dbReference type="ARBA" id="ARBA00013860"/>
    </source>
</evidence>
<protein>
    <recommendedName>
        <fullName evidence="1 7">Transcriptional regulator MraZ</fullName>
    </recommendedName>
</protein>
<dbReference type="CDD" id="cd16320">
    <property type="entry name" value="MraZ_N"/>
    <property type="match status" value="1"/>
</dbReference>
<dbReference type="PANTHER" id="PTHR34701">
    <property type="entry name" value="TRANSCRIPTIONAL REGULATOR MRAZ"/>
    <property type="match status" value="1"/>
</dbReference>
<dbReference type="AlphaFoldDB" id="R4PW68"/>
<accession>R4PW68</accession>
<dbReference type="KEGG" id="saal:L336_0808"/>
<dbReference type="InterPro" id="IPR020603">
    <property type="entry name" value="MraZ_dom"/>
</dbReference>
<keyword evidence="2 7" id="KW-0963">Cytoplasm</keyword>
<dbReference type="EMBL" id="CP005957">
    <property type="protein sequence ID" value="AGL62510.1"/>
    <property type="molecule type" value="Genomic_DNA"/>
</dbReference>
<proteinExistence type="inferred from homology"/>
<dbReference type="OrthoDB" id="9807753at2"/>
<comment type="subunit">
    <text evidence="7">Forms oligomers.</text>
</comment>
<dbReference type="GO" id="GO:0009295">
    <property type="term" value="C:nucleoid"/>
    <property type="evidence" value="ECO:0007669"/>
    <property type="project" value="UniProtKB-SubCell"/>
</dbReference>
<dbReference type="GO" id="GO:0005737">
    <property type="term" value="C:cytoplasm"/>
    <property type="evidence" value="ECO:0007669"/>
    <property type="project" value="UniProtKB-UniRule"/>
</dbReference>
<comment type="similarity">
    <text evidence="7">Belongs to the MraZ family.</text>
</comment>
<gene>
    <name evidence="7" type="primary">mraZ</name>
    <name evidence="9" type="ORF">L336_0808</name>
</gene>
<keyword evidence="3" id="KW-0677">Repeat</keyword>
<keyword evidence="5 7" id="KW-0238">DNA-binding</keyword>
<evidence type="ECO:0000256" key="5">
    <source>
        <dbReference type="ARBA" id="ARBA00023125"/>
    </source>
</evidence>
<evidence type="ECO:0000259" key="8">
    <source>
        <dbReference type="PROSITE" id="PS51740"/>
    </source>
</evidence>
<sequence length="121" mass="14040">MDYFERKLDDKRRLTIPTELRAEFASGVVLTRGFGDYLHLYPQLVWDREVEPALAGDNIFDEELADLNVRFRRGKISQALDQKQGRVVIEQHLLDYASISRDLVAVRVGSYWRLGSPDKLM</sequence>
<dbReference type="InterPro" id="IPR038619">
    <property type="entry name" value="MraZ_sf"/>
</dbReference>
<dbReference type="Gene3D" id="3.40.1550.20">
    <property type="entry name" value="Transcriptional regulator MraZ domain"/>
    <property type="match status" value="1"/>
</dbReference>
<evidence type="ECO:0000256" key="4">
    <source>
        <dbReference type="ARBA" id="ARBA00023015"/>
    </source>
</evidence>
<dbReference type="InterPro" id="IPR037914">
    <property type="entry name" value="SpoVT-AbrB_sf"/>
</dbReference>
<evidence type="ECO:0000313" key="9">
    <source>
        <dbReference type="EMBL" id="AGL62510.1"/>
    </source>
</evidence>
<dbReference type="GO" id="GO:0003700">
    <property type="term" value="F:DNA-binding transcription factor activity"/>
    <property type="evidence" value="ECO:0007669"/>
    <property type="project" value="UniProtKB-UniRule"/>
</dbReference>
<comment type="subcellular location">
    <subcellularLocation>
        <location evidence="7">Cytoplasm</location>
        <location evidence="7">Nucleoid</location>
    </subcellularLocation>
</comment>
<name>R4PW68_9BACT</name>
<dbReference type="InterPro" id="IPR007159">
    <property type="entry name" value="SpoVT-AbrB_dom"/>
</dbReference>
<dbReference type="STRING" id="1332188.L336_0808"/>
<evidence type="ECO:0000256" key="3">
    <source>
        <dbReference type="ARBA" id="ARBA00022737"/>
    </source>
</evidence>
<dbReference type="InterPro" id="IPR003444">
    <property type="entry name" value="MraZ"/>
</dbReference>
<keyword evidence="6 7" id="KW-0804">Transcription</keyword>
<dbReference type="HAMAP" id="MF_01008">
    <property type="entry name" value="MraZ"/>
    <property type="match status" value="1"/>
</dbReference>
<keyword evidence="4 7" id="KW-0805">Transcription regulation</keyword>
<evidence type="ECO:0000256" key="6">
    <source>
        <dbReference type="ARBA" id="ARBA00023163"/>
    </source>
</evidence>
<dbReference type="Pfam" id="PF02381">
    <property type="entry name" value="MraZ"/>
    <property type="match status" value="1"/>
</dbReference>
<dbReference type="GO" id="GO:0000976">
    <property type="term" value="F:transcription cis-regulatory region binding"/>
    <property type="evidence" value="ECO:0007669"/>
    <property type="project" value="TreeGrafter"/>
</dbReference>
<evidence type="ECO:0000256" key="7">
    <source>
        <dbReference type="HAMAP-Rule" id="MF_01008"/>
    </source>
</evidence>
<reference evidence="9 10" key="1">
    <citation type="journal article" date="2013" name="Nat. Biotechnol.">
        <title>Genome sequences of rare, uncultured bacteria obtained by differential coverage binning of multiple metagenomes.</title>
        <authorList>
            <person name="Albertsen M."/>
            <person name="Hugenholtz P."/>
            <person name="Skarshewski A."/>
            <person name="Nielsen K.L."/>
            <person name="Tyson G.W."/>
            <person name="Nielsen P.H."/>
        </authorList>
    </citation>
    <scope>NUCLEOTIDE SEQUENCE [LARGE SCALE GENOMIC DNA]</scope>
    <source>
        <strain evidence="9">TM71</strain>
    </source>
</reference>
<dbReference type="GO" id="GO:2000143">
    <property type="term" value="P:negative regulation of DNA-templated transcription initiation"/>
    <property type="evidence" value="ECO:0007669"/>
    <property type="project" value="TreeGrafter"/>
</dbReference>